<dbReference type="EMBL" id="CALNXJ010000003">
    <property type="protein sequence ID" value="CAH3036063.1"/>
    <property type="molecule type" value="Genomic_DNA"/>
</dbReference>
<sequence>MATFFTKKTMESGRSSRPTGHSRAQVKVTSNSEKALFSRLICGLLFYHGRLYLTYLKDRKLKKILRVGTDESMKHTDSSKHGSEGVVTGKFYNIHQDWSKAPEWVKEHYKIEEQQHCGDITTIPQGAVKGVVEAVGVFAKENPHDAALMGKKIAQTVGVTEQQGLAFSSGFLQTANLSQK</sequence>
<comment type="caution">
    <text evidence="2">The sequence shown here is derived from an EMBL/GenBank/DDBJ whole genome shotgun (WGS) entry which is preliminary data.</text>
</comment>
<accession>A0AAU9VU14</accession>
<evidence type="ECO:0000313" key="2">
    <source>
        <dbReference type="EMBL" id="CAH3036063.1"/>
    </source>
</evidence>
<reference evidence="2 3" key="1">
    <citation type="submission" date="2022-05" db="EMBL/GenBank/DDBJ databases">
        <authorList>
            <consortium name="Genoscope - CEA"/>
            <person name="William W."/>
        </authorList>
    </citation>
    <scope>NUCLEOTIDE SEQUENCE [LARGE SCALE GENOMIC DNA]</scope>
</reference>
<evidence type="ECO:0000313" key="3">
    <source>
        <dbReference type="Proteomes" id="UP001159428"/>
    </source>
</evidence>
<feature type="region of interest" description="Disordered" evidence="1">
    <location>
        <begin position="1"/>
        <end position="27"/>
    </location>
</feature>
<name>A0AAU9VU14_9CNID</name>
<dbReference type="AlphaFoldDB" id="A0AAU9VU14"/>
<dbReference type="Proteomes" id="UP001159428">
    <property type="component" value="Unassembled WGS sequence"/>
</dbReference>
<proteinExistence type="predicted"/>
<evidence type="ECO:0000256" key="1">
    <source>
        <dbReference type="SAM" id="MobiDB-lite"/>
    </source>
</evidence>
<organism evidence="2 3">
    <name type="scientific">Pocillopora meandrina</name>
    <dbReference type="NCBI Taxonomy" id="46732"/>
    <lineage>
        <taxon>Eukaryota</taxon>
        <taxon>Metazoa</taxon>
        <taxon>Cnidaria</taxon>
        <taxon>Anthozoa</taxon>
        <taxon>Hexacorallia</taxon>
        <taxon>Scleractinia</taxon>
        <taxon>Astrocoeniina</taxon>
        <taxon>Pocilloporidae</taxon>
        <taxon>Pocillopora</taxon>
    </lineage>
</organism>
<protein>
    <submittedName>
        <fullName evidence="2">Uncharacterized protein</fullName>
    </submittedName>
</protein>
<keyword evidence="3" id="KW-1185">Reference proteome</keyword>
<gene>
    <name evidence="2" type="ORF">PMEA_00016627</name>
</gene>